<dbReference type="Proteomes" id="UP001222325">
    <property type="component" value="Unassembled WGS sequence"/>
</dbReference>
<dbReference type="EMBL" id="JARJCN010000037">
    <property type="protein sequence ID" value="KAJ7084592.1"/>
    <property type="molecule type" value="Genomic_DNA"/>
</dbReference>
<comment type="caution">
    <text evidence="2">The sequence shown here is derived from an EMBL/GenBank/DDBJ whole genome shotgun (WGS) entry which is preliminary data.</text>
</comment>
<keyword evidence="3" id="KW-1185">Reference proteome</keyword>
<name>A0AAD6U4K9_9AGAR</name>
<dbReference type="AlphaFoldDB" id="A0AAD6U4K9"/>
<feature type="region of interest" description="Disordered" evidence="1">
    <location>
        <begin position="238"/>
        <end position="263"/>
    </location>
</feature>
<protein>
    <submittedName>
        <fullName evidence="2">Uncharacterized protein</fullName>
    </submittedName>
</protein>
<evidence type="ECO:0000313" key="2">
    <source>
        <dbReference type="EMBL" id="KAJ7084592.1"/>
    </source>
</evidence>
<reference evidence="2" key="1">
    <citation type="submission" date="2023-03" db="EMBL/GenBank/DDBJ databases">
        <title>Massive genome expansion in bonnet fungi (Mycena s.s.) driven by repeated elements and novel gene families across ecological guilds.</title>
        <authorList>
            <consortium name="Lawrence Berkeley National Laboratory"/>
            <person name="Harder C.B."/>
            <person name="Miyauchi S."/>
            <person name="Viragh M."/>
            <person name="Kuo A."/>
            <person name="Thoen E."/>
            <person name="Andreopoulos B."/>
            <person name="Lu D."/>
            <person name="Skrede I."/>
            <person name="Drula E."/>
            <person name="Henrissat B."/>
            <person name="Morin E."/>
            <person name="Kohler A."/>
            <person name="Barry K."/>
            <person name="LaButti K."/>
            <person name="Morin E."/>
            <person name="Salamov A."/>
            <person name="Lipzen A."/>
            <person name="Mereny Z."/>
            <person name="Hegedus B."/>
            <person name="Baldrian P."/>
            <person name="Stursova M."/>
            <person name="Weitz H."/>
            <person name="Taylor A."/>
            <person name="Grigoriev I.V."/>
            <person name="Nagy L.G."/>
            <person name="Martin F."/>
            <person name="Kauserud H."/>
        </authorList>
    </citation>
    <scope>NUCLEOTIDE SEQUENCE</scope>
    <source>
        <strain evidence="2">CBHHK173m</strain>
    </source>
</reference>
<evidence type="ECO:0000256" key="1">
    <source>
        <dbReference type="SAM" id="MobiDB-lite"/>
    </source>
</evidence>
<evidence type="ECO:0000313" key="3">
    <source>
        <dbReference type="Proteomes" id="UP001222325"/>
    </source>
</evidence>
<organism evidence="2 3">
    <name type="scientific">Mycena belliarum</name>
    <dbReference type="NCBI Taxonomy" id="1033014"/>
    <lineage>
        <taxon>Eukaryota</taxon>
        <taxon>Fungi</taxon>
        <taxon>Dikarya</taxon>
        <taxon>Basidiomycota</taxon>
        <taxon>Agaricomycotina</taxon>
        <taxon>Agaricomycetes</taxon>
        <taxon>Agaricomycetidae</taxon>
        <taxon>Agaricales</taxon>
        <taxon>Marasmiineae</taxon>
        <taxon>Mycenaceae</taxon>
        <taxon>Mycena</taxon>
    </lineage>
</organism>
<sequence>MIARRSSTCIRIKEEIFGWGYPALHQPPHPLHPADPAESDALVRAERRIRLLQRPVPVWGFASSAHPRSPEFGALEGAHGPCTGRATGSTSVKLLAALRTPAFPASLAARYGAALPRALGRRARSVVRDSAAAVLARLRPVTWHRQRRTAQNRPLYCATAVALASRNPHLRGCGAVGHKDTAHREHNPALGPEYVTKNDENLAASLATRLRVDHTDLNCLAPAQACRSPVRLNLPRSIGEKKTAPHPHTGSAVDPKPGAGPEA</sequence>
<accession>A0AAD6U4K9</accession>
<gene>
    <name evidence="2" type="ORF">B0H15DRAFT_802354</name>
</gene>
<proteinExistence type="predicted"/>